<sequence length="475" mass="52236">MSSTFHGLETAKRALHTQQASLYTTGNNVANANTPGYTRQRINMQATEAYPPASLNRPQIPGQIGTGVTAGEVQRVREFFLDSQYRKEGAKLGYYGTTSDALAKLEDILNETGKDATGISKVLNEFWQSLQDLSVHPENDGAREVVLQRGHMVADTFNYIYANIQTYREDLGLQIETDQNAINSILKNIDALNTRIAEVEPLGFIPNNLYDERDKLVDELSQYIDIQVVKEDSYVNPKGAMEGIYKIKVGDIEVVNRSGYKELDITTDGDPDIVTGLSFGGEQVSIESLPQGRMKSLIENYGYGSDDHDSYLQIMKQLDDLANEFAKSINDVHKLGKTKDGNDGGVFFTEGVGALGLKMLLQHTNALAASKTGSVGDSQQALEMADSFKSVLTGYQKVIGKLGVEAQYANRQKANAATLQSSVDERRLSVTTVSLDEEMMNMIKFQHAYNAAARNITVVDEMLDKIINGMGVVGR</sequence>
<comment type="similarity">
    <text evidence="3">Belongs to the flagella basal body rod proteins family.</text>
</comment>
<dbReference type="EMBL" id="QYTV02000001">
    <property type="protein sequence ID" value="RST77478.1"/>
    <property type="molecule type" value="Genomic_DNA"/>
</dbReference>
<dbReference type="NCBIfam" id="TIGR02492">
    <property type="entry name" value="flgK_ends"/>
    <property type="match status" value="1"/>
</dbReference>
<evidence type="ECO:0000313" key="10">
    <source>
        <dbReference type="EMBL" id="RST77478.1"/>
    </source>
</evidence>
<keyword evidence="5" id="KW-0964">Secreted</keyword>
<dbReference type="Pfam" id="PF22638">
    <property type="entry name" value="FlgK_D1"/>
    <property type="match status" value="1"/>
</dbReference>
<dbReference type="PANTHER" id="PTHR30033:SF1">
    <property type="entry name" value="FLAGELLAR HOOK-ASSOCIATED PROTEIN 1"/>
    <property type="match status" value="1"/>
</dbReference>
<proteinExistence type="inferred from homology"/>
<feature type="domain" description="Flagellar basal-body/hook protein C-terminal" evidence="8">
    <location>
        <begin position="428"/>
        <end position="468"/>
    </location>
</feature>
<keyword evidence="10" id="KW-0282">Flagellum</keyword>
<dbReference type="InterPro" id="IPR010930">
    <property type="entry name" value="Flg_bb/hook_C_dom"/>
</dbReference>
<feature type="domain" description="Flagellar hook-associated protein FlgK helical" evidence="9">
    <location>
        <begin position="102"/>
        <end position="348"/>
    </location>
</feature>
<evidence type="ECO:0000313" key="11">
    <source>
        <dbReference type="Proteomes" id="UP000287156"/>
    </source>
</evidence>
<dbReference type="GO" id="GO:0009424">
    <property type="term" value="C:bacterial-type flagellum hook"/>
    <property type="evidence" value="ECO:0007669"/>
    <property type="project" value="InterPro"/>
</dbReference>
<evidence type="ECO:0000256" key="5">
    <source>
        <dbReference type="ARBA" id="ARBA00022525"/>
    </source>
</evidence>
<evidence type="ECO:0000256" key="3">
    <source>
        <dbReference type="ARBA" id="ARBA00009677"/>
    </source>
</evidence>
<evidence type="ECO:0000259" key="9">
    <source>
        <dbReference type="Pfam" id="PF22638"/>
    </source>
</evidence>
<dbReference type="InterPro" id="IPR001444">
    <property type="entry name" value="Flag_bb_rod_N"/>
</dbReference>
<dbReference type="Pfam" id="PF06429">
    <property type="entry name" value="Flg_bbr_C"/>
    <property type="match status" value="1"/>
</dbReference>
<dbReference type="GO" id="GO:0005576">
    <property type="term" value="C:extracellular region"/>
    <property type="evidence" value="ECO:0007669"/>
    <property type="project" value="UniProtKB-SubCell"/>
</dbReference>
<comment type="caution">
    <text evidence="10">The sequence shown here is derived from an EMBL/GenBank/DDBJ whole genome shotgun (WGS) entry which is preliminary data.</text>
</comment>
<feature type="domain" description="Flagellar basal body rod protein N-terminal" evidence="7">
    <location>
        <begin position="8"/>
        <end position="38"/>
    </location>
</feature>
<dbReference type="PROSITE" id="PS00588">
    <property type="entry name" value="FLAGELLA_BB_ROD"/>
    <property type="match status" value="1"/>
</dbReference>
<organism evidence="10 11">
    <name type="scientific">Siminovitchia acidinfaciens</name>
    <dbReference type="NCBI Taxonomy" id="2321395"/>
    <lineage>
        <taxon>Bacteria</taxon>
        <taxon>Bacillati</taxon>
        <taxon>Bacillota</taxon>
        <taxon>Bacilli</taxon>
        <taxon>Bacillales</taxon>
        <taxon>Bacillaceae</taxon>
        <taxon>Siminovitchia</taxon>
    </lineage>
</organism>
<evidence type="ECO:0000256" key="6">
    <source>
        <dbReference type="ARBA" id="ARBA00023143"/>
    </source>
</evidence>
<dbReference type="Pfam" id="PF00460">
    <property type="entry name" value="Flg_bb_rod"/>
    <property type="match status" value="1"/>
</dbReference>
<keyword evidence="10" id="KW-0966">Cell projection</keyword>
<dbReference type="RefSeq" id="WP_126047515.1">
    <property type="nucleotide sequence ID" value="NZ_QYTV02000001.1"/>
</dbReference>
<comment type="subcellular location">
    <subcellularLocation>
        <location evidence="1">Bacterial flagellum</location>
    </subcellularLocation>
    <subcellularLocation>
        <location evidence="2">Secreted</location>
    </subcellularLocation>
</comment>
<reference evidence="10" key="1">
    <citation type="submission" date="2018-12" db="EMBL/GenBank/DDBJ databases">
        <authorList>
            <person name="Sun L."/>
            <person name="Chen Z."/>
        </authorList>
    </citation>
    <scope>NUCLEOTIDE SEQUENCE [LARGE SCALE GENOMIC DNA]</scope>
    <source>
        <strain evidence="10">3-2-2</strain>
    </source>
</reference>
<protein>
    <recommendedName>
        <fullName evidence="4">Flagellar hook-associated protein 1</fullName>
    </recommendedName>
</protein>
<evidence type="ECO:0000259" key="7">
    <source>
        <dbReference type="Pfam" id="PF00460"/>
    </source>
</evidence>
<keyword evidence="11" id="KW-1185">Reference proteome</keyword>
<evidence type="ECO:0000256" key="1">
    <source>
        <dbReference type="ARBA" id="ARBA00004365"/>
    </source>
</evidence>
<evidence type="ECO:0000256" key="4">
    <source>
        <dbReference type="ARBA" id="ARBA00016244"/>
    </source>
</evidence>
<accession>A0A429Y7X0</accession>
<dbReference type="InterPro" id="IPR019776">
    <property type="entry name" value="Flagellar_basal_body_rod_CS"/>
</dbReference>
<dbReference type="InterPro" id="IPR053927">
    <property type="entry name" value="FlgK_helical"/>
</dbReference>
<name>A0A429Y7X0_9BACI</name>
<keyword evidence="6" id="KW-0975">Bacterial flagellum</keyword>
<dbReference type="InterPro" id="IPR002371">
    <property type="entry name" value="FlgK"/>
</dbReference>
<dbReference type="GO" id="GO:0044780">
    <property type="term" value="P:bacterial-type flagellum assembly"/>
    <property type="evidence" value="ECO:0007669"/>
    <property type="project" value="InterPro"/>
</dbReference>
<keyword evidence="10" id="KW-0969">Cilium</keyword>
<dbReference type="AlphaFoldDB" id="A0A429Y7X0"/>
<dbReference type="GO" id="GO:0005198">
    <property type="term" value="F:structural molecule activity"/>
    <property type="evidence" value="ECO:0007669"/>
    <property type="project" value="InterPro"/>
</dbReference>
<evidence type="ECO:0000259" key="8">
    <source>
        <dbReference type="Pfam" id="PF06429"/>
    </source>
</evidence>
<dbReference type="OrthoDB" id="9802553at2"/>
<gene>
    <name evidence="10" type="primary">flgK</name>
    <name evidence="10" type="ORF">D4T97_003060</name>
</gene>
<evidence type="ECO:0000256" key="2">
    <source>
        <dbReference type="ARBA" id="ARBA00004613"/>
    </source>
</evidence>
<dbReference type="PANTHER" id="PTHR30033">
    <property type="entry name" value="FLAGELLAR HOOK-ASSOCIATED PROTEIN 1"/>
    <property type="match status" value="1"/>
</dbReference>
<dbReference type="SUPFAM" id="SSF64518">
    <property type="entry name" value="Phase 1 flagellin"/>
    <property type="match status" value="1"/>
</dbReference>
<dbReference type="Proteomes" id="UP000287156">
    <property type="component" value="Unassembled WGS sequence"/>
</dbReference>